<dbReference type="RefSeq" id="WP_013555342.1">
    <property type="nucleotide sequence ID" value="NC_014958.1"/>
</dbReference>
<dbReference type="InterPro" id="IPR050312">
    <property type="entry name" value="IolE/XylAMocC-like"/>
</dbReference>
<dbReference type="InterPro" id="IPR036237">
    <property type="entry name" value="Xyl_isomerase-like_sf"/>
</dbReference>
<dbReference type="GO" id="GO:0016853">
    <property type="term" value="F:isomerase activity"/>
    <property type="evidence" value="ECO:0007669"/>
    <property type="project" value="UniProtKB-KW"/>
</dbReference>
<dbReference type="Proteomes" id="UP000008635">
    <property type="component" value="Chromosome"/>
</dbReference>
<reference evidence="2 3" key="1">
    <citation type="journal article" date="2011" name="Stand. Genomic Sci.">
        <title>Complete genome sequence of Deinococcus maricopensis type strain (LB-34).</title>
        <authorList>
            <person name="Pukall R."/>
            <person name="Zeytun A."/>
            <person name="Lucas S."/>
            <person name="Lapidus A."/>
            <person name="Hammon N."/>
            <person name="Deshpande S."/>
            <person name="Nolan M."/>
            <person name="Cheng J.F."/>
            <person name="Pitluck S."/>
            <person name="Liolios K."/>
            <person name="Pagani I."/>
            <person name="Mikhailova N."/>
            <person name="Ivanova N."/>
            <person name="Mavromatis K."/>
            <person name="Pati A."/>
            <person name="Tapia R."/>
            <person name="Han C."/>
            <person name="Goodwin L."/>
            <person name="Chen A."/>
            <person name="Palaniappan K."/>
            <person name="Land M."/>
            <person name="Hauser L."/>
            <person name="Chang Y.J."/>
            <person name="Jeffries C.D."/>
            <person name="Brambilla E.M."/>
            <person name="Rohde M."/>
            <person name="Goker M."/>
            <person name="Detter J.C."/>
            <person name="Woyke T."/>
            <person name="Bristow J."/>
            <person name="Eisen J.A."/>
            <person name="Markowitz V."/>
            <person name="Hugenholtz P."/>
            <person name="Kyrpides N.C."/>
            <person name="Klenk H.P."/>
        </authorList>
    </citation>
    <scope>NUCLEOTIDE SEQUENCE [LARGE SCALE GENOMIC DNA]</scope>
    <source>
        <strain evidence="3">DSM 21211 / LMG 22137 / NRRL B-23946 / LB-34</strain>
    </source>
</reference>
<gene>
    <name evidence="2" type="ordered locus">Deima_0173</name>
</gene>
<dbReference type="EMBL" id="CP002454">
    <property type="protein sequence ID" value="ADV65837.1"/>
    <property type="molecule type" value="Genomic_DNA"/>
</dbReference>
<dbReference type="PANTHER" id="PTHR12110:SF41">
    <property type="entry name" value="INOSOSE DEHYDRATASE"/>
    <property type="match status" value="1"/>
</dbReference>
<reference evidence="3" key="2">
    <citation type="submission" date="2011-01" db="EMBL/GenBank/DDBJ databases">
        <title>The complete genome of Deinococcus maricopensis DSM 21211.</title>
        <authorList>
            <consortium name="US DOE Joint Genome Institute (JGI-PGF)"/>
            <person name="Lucas S."/>
            <person name="Copeland A."/>
            <person name="Lapidus A."/>
            <person name="Goodwin L."/>
            <person name="Pitluck S."/>
            <person name="Kyrpides N."/>
            <person name="Mavromatis K."/>
            <person name="Pagani I."/>
            <person name="Ivanova N."/>
            <person name="Ovchinnikova G."/>
            <person name="Zeytun A."/>
            <person name="Detter J.C."/>
            <person name="Han C."/>
            <person name="Land M."/>
            <person name="Hauser L."/>
            <person name="Markowitz V."/>
            <person name="Cheng J.-F."/>
            <person name="Hugenholtz P."/>
            <person name="Woyke T."/>
            <person name="Wu D."/>
            <person name="Pukall R."/>
            <person name="Gehrich-Schroeter G."/>
            <person name="Brambilla E."/>
            <person name="Klenk H.-P."/>
            <person name="Eisen J.A."/>
        </authorList>
    </citation>
    <scope>NUCLEOTIDE SEQUENCE [LARGE SCALE GENOMIC DNA]</scope>
    <source>
        <strain evidence="3">DSM 21211 / LMG 22137 / NRRL B-23946 / LB-34</strain>
    </source>
</reference>
<dbReference type="STRING" id="709986.Deima_0173"/>
<dbReference type="SUPFAM" id="SSF51658">
    <property type="entry name" value="Xylose isomerase-like"/>
    <property type="match status" value="1"/>
</dbReference>
<dbReference type="InterPro" id="IPR013022">
    <property type="entry name" value="Xyl_isomerase-like_TIM-brl"/>
</dbReference>
<keyword evidence="3" id="KW-1185">Reference proteome</keyword>
<dbReference type="Pfam" id="PF01261">
    <property type="entry name" value="AP_endonuc_2"/>
    <property type="match status" value="1"/>
</dbReference>
<feature type="domain" description="Xylose isomerase-like TIM barrel" evidence="1">
    <location>
        <begin position="26"/>
        <end position="248"/>
    </location>
</feature>
<evidence type="ECO:0000313" key="3">
    <source>
        <dbReference type="Proteomes" id="UP000008635"/>
    </source>
</evidence>
<evidence type="ECO:0000259" key="1">
    <source>
        <dbReference type="Pfam" id="PF01261"/>
    </source>
</evidence>
<evidence type="ECO:0000313" key="2">
    <source>
        <dbReference type="EMBL" id="ADV65837.1"/>
    </source>
</evidence>
<dbReference type="KEGG" id="dmr:Deima_0173"/>
<protein>
    <submittedName>
        <fullName evidence="2">Xylose isomerase domain-containing protein TIM barrel</fullName>
    </submittedName>
</protein>
<dbReference type="PANTHER" id="PTHR12110">
    <property type="entry name" value="HYDROXYPYRUVATE ISOMERASE"/>
    <property type="match status" value="1"/>
</dbReference>
<dbReference type="eggNOG" id="COG1082">
    <property type="taxonomic scope" value="Bacteria"/>
</dbReference>
<accession>E8U3G6</accession>
<keyword evidence="2" id="KW-0413">Isomerase</keyword>
<sequence length="255" mass="27565">MNDIHIGVQLYTLRDQTAHDMAGVLRRLAGIGYAGVEFAGTGNLSVREARAVLDDVGLRAAACHVGAAALRADFDGAVSQVEELGAAYVVCPYIDPQLARDLPAWLAFADELEAWAQATRARGLTFAYHNHDFEFAAQHDGAYAFDLLFGRAPTVQVELDVAWAHAGGVTPREYLSKYAGRTPLVHLKDLRVEEGQFVTVELNQGEVNLAAAIAAAPTVGARWLIVEQDFCQRDPLESVTASLGWLKEHLGSQPA</sequence>
<dbReference type="Gene3D" id="3.20.20.150">
    <property type="entry name" value="Divalent-metal-dependent TIM barrel enzymes"/>
    <property type="match status" value="1"/>
</dbReference>
<proteinExistence type="predicted"/>
<organism evidence="2 3">
    <name type="scientific">Deinococcus maricopensis (strain DSM 21211 / LMG 22137 / NRRL B-23946 / LB-34)</name>
    <dbReference type="NCBI Taxonomy" id="709986"/>
    <lineage>
        <taxon>Bacteria</taxon>
        <taxon>Thermotogati</taxon>
        <taxon>Deinococcota</taxon>
        <taxon>Deinococci</taxon>
        <taxon>Deinococcales</taxon>
        <taxon>Deinococcaceae</taxon>
        <taxon>Deinococcus</taxon>
    </lineage>
</organism>
<name>E8U3G6_DEIML</name>
<dbReference type="OrthoDB" id="9798407at2"/>
<dbReference type="AlphaFoldDB" id="E8U3G6"/>
<dbReference type="HOGENOM" id="CLU_059523_1_2_0"/>